<dbReference type="EMBL" id="ML119057">
    <property type="protein sequence ID" value="ROT37290.1"/>
    <property type="molecule type" value="Genomic_DNA"/>
</dbReference>
<evidence type="ECO:0000256" key="1">
    <source>
        <dbReference type="SAM" id="MobiDB-lite"/>
    </source>
</evidence>
<sequence length="192" mass="20339">MAGSSNLICRNKDPSPSPRFPRSGEALNENCSPIFISLPPAPGYVQSKKGGDISTKGKGSSGVDADIIVFTTNASTQDLSLRIYRISVVITPGMHNRQSGIIWGSQPGIASGLIAAQGTLKVLRQGSENYVYVVTTEKLENRVVTICSPRSLPSGSTYLSAWVEFPVSLGLEDGGPQGNSETVQRPPYDPAS</sequence>
<feature type="region of interest" description="Disordered" evidence="1">
    <location>
        <begin position="172"/>
        <end position="192"/>
    </location>
</feature>
<evidence type="ECO:0000313" key="2">
    <source>
        <dbReference type="EMBL" id="ROT37290.1"/>
    </source>
</evidence>
<feature type="region of interest" description="Disordered" evidence="1">
    <location>
        <begin position="1"/>
        <end position="24"/>
    </location>
</feature>
<reference evidence="2 3" key="1">
    <citation type="journal article" date="2018" name="Mol. Ecol.">
        <title>The obligate alkalophilic soda-lake fungus Sodiomyces alkalinus has shifted to a protein diet.</title>
        <authorList>
            <person name="Grum-Grzhimaylo A.A."/>
            <person name="Falkoski D.L."/>
            <person name="van den Heuvel J."/>
            <person name="Valero-Jimenez C.A."/>
            <person name="Min B."/>
            <person name="Choi I.G."/>
            <person name="Lipzen A."/>
            <person name="Daum C.G."/>
            <person name="Aanen D.K."/>
            <person name="Tsang A."/>
            <person name="Henrissat B."/>
            <person name="Bilanenko E.N."/>
            <person name="de Vries R.P."/>
            <person name="van Kan J.A.L."/>
            <person name="Grigoriev I.V."/>
            <person name="Debets A.J.M."/>
        </authorList>
    </citation>
    <scope>NUCLEOTIDE SEQUENCE [LARGE SCALE GENOMIC DNA]</scope>
    <source>
        <strain evidence="2 3">F11</strain>
    </source>
</reference>
<dbReference type="GeneID" id="39582805"/>
<keyword evidence="3" id="KW-1185">Reference proteome</keyword>
<organism evidence="2 3">
    <name type="scientific">Sodiomyces alkalinus (strain CBS 110278 / VKM F-3762 / F11)</name>
    <name type="common">Alkaliphilic filamentous fungus</name>
    <dbReference type="NCBI Taxonomy" id="1314773"/>
    <lineage>
        <taxon>Eukaryota</taxon>
        <taxon>Fungi</taxon>
        <taxon>Dikarya</taxon>
        <taxon>Ascomycota</taxon>
        <taxon>Pezizomycotina</taxon>
        <taxon>Sordariomycetes</taxon>
        <taxon>Hypocreomycetidae</taxon>
        <taxon>Glomerellales</taxon>
        <taxon>Plectosphaerellaceae</taxon>
        <taxon>Sodiomyces</taxon>
    </lineage>
</organism>
<protein>
    <submittedName>
        <fullName evidence="2">Uncharacterized protein</fullName>
    </submittedName>
</protein>
<dbReference type="RefSeq" id="XP_028465096.1">
    <property type="nucleotide sequence ID" value="XM_028614327.1"/>
</dbReference>
<evidence type="ECO:0000313" key="3">
    <source>
        <dbReference type="Proteomes" id="UP000272025"/>
    </source>
</evidence>
<accession>A0A3N2PS46</accession>
<dbReference type="Proteomes" id="UP000272025">
    <property type="component" value="Unassembled WGS sequence"/>
</dbReference>
<dbReference type="AlphaFoldDB" id="A0A3N2PS46"/>
<name>A0A3N2PS46_SODAK</name>
<gene>
    <name evidence="2" type="ORF">SODALDRAFT_360988</name>
</gene>
<proteinExistence type="predicted"/>